<dbReference type="InterPro" id="IPR002295">
    <property type="entry name" value="N4/N6-MTase_EcoPI_Mod-like"/>
</dbReference>
<dbReference type="InterPro" id="IPR050336">
    <property type="entry name" value="Chromosome_partition/occlusion"/>
</dbReference>
<dbReference type="InterPro" id="IPR002941">
    <property type="entry name" value="DNA_methylase_N4/N6"/>
</dbReference>
<sequence>MKNDNDKLTHHIIDPLKVELRPIGTLKPAKPNARRHSEQQIEQVASSIRQFGFTNPIIIDAGSEIVAGHARFEAARLLKIDEVPTLLVDWLTPAELRAYRLADNKIASNADWDPEILKMEFEDLQRLDLPFDLEITGFSTTEIDLAVDFVPSQPKLDAVPELARKEVTGVERGDLWLLGPHRLLCGDSRDPASFELLMDGAKARMVFSDPPFNVKVDGHVGGLGQTKHEEFAFASGEMSSGEFAGFLQTVFANAAAVSQDGAIHYQCMDWRHMDEMLVAGRQVYSGLQNLCVWAKDNGGMGSFYRSQHELVFVWKVGSAPHLNTVQLGKNGRYRTNVWNYRGATKTGKDAELAMHPTVKPVTMIIDAIKDTSKRGEIVLDPFGGSGSTLLAAHKAGRHARLIEYEPKFCAVTIRRWQELAKAEAVLASTGETFELVHARRDAEMDRIAEEALA</sequence>
<comment type="caution">
    <text evidence="8">The sequence shown here is derived from an EMBL/GenBank/DDBJ whole genome shotgun (WGS) entry which is preliminary data.</text>
</comment>
<evidence type="ECO:0000256" key="3">
    <source>
        <dbReference type="ARBA" id="ARBA00022603"/>
    </source>
</evidence>
<dbReference type="SMART" id="SM00470">
    <property type="entry name" value="ParB"/>
    <property type="match status" value="1"/>
</dbReference>
<dbReference type="GO" id="GO:0009007">
    <property type="term" value="F:site-specific DNA-methyltransferase (adenine-specific) activity"/>
    <property type="evidence" value="ECO:0007669"/>
    <property type="project" value="UniProtKB-EC"/>
</dbReference>
<dbReference type="CDD" id="cd16403">
    <property type="entry name" value="ParB_N_like_MT"/>
    <property type="match status" value="1"/>
</dbReference>
<dbReference type="PIRSF" id="PIRSF036758">
    <property type="entry name" value="Aden_M_ParB"/>
    <property type="match status" value="1"/>
</dbReference>
<keyword evidence="4" id="KW-0808">Transferase</keyword>
<dbReference type="InterPro" id="IPR036086">
    <property type="entry name" value="ParB/Sulfiredoxin_sf"/>
</dbReference>
<dbReference type="InterPro" id="IPR003115">
    <property type="entry name" value="ParB_N"/>
</dbReference>
<comment type="similarity">
    <text evidence="1">Belongs to the N(4)/N(6)-methyltransferase family.</text>
</comment>
<dbReference type="Gene3D" id="3.90.1530.10">
    <property type="entry name" value="Conserved hypothetical protein from pyrococcus furiosus pfu- 392566-001, ParB domain"/>
    <property type="match status" value="1"/>
</dbReference>
<dbReference type="GO" id="GO:0003677">
    <property type="term" value="F:DNA binding"/>
    <property type="evidence" value="ECO:0007669"/>
    <property type="project" value="InterPro"/>
</dbReference>
<dbReference type="InterPro" id="IPR015840">
    <property type="entry name" value="DNA_MeTrfase_ParB"/>
</dbReference>
<dbReference type="GO" id="GO:0008170">
    <property type="term" value="F:N-methyltransferase activity"/>
    <property type="evidence" value="ECO:0007669"/>
    <property type="project" value="InterPro"/>
</dbReference>
<gene>
    <name evidence="8" type="ORF">F4693_000732</name>
</gene>
<dbReference type="RefSeq" id="WP_184504188.1">
    <property type="nucleotide sequence ID" value="NZ_JACHBT010000003.1"/>
</dbReference>
<dbReference type="EC" id="2.1.1.72" evidence="2"/>
<dbReference type="PANTHER" id="PTHR33375">
    <property type="entry name" value="CHROMOSOME-PARTITIONING PROTEIN PARB-RELATED"/>
    <property type="match status" value="1"/>
</dbReference>
<dbReference type="AlphaFoldDB" id="A0A7X0MLL7"/>
<evidence type="ECO:0000256" key="2">
    <source>
        <dbReference type="ARBA" id="ARBA00011900"/>
    </source>
</evidence>
<name>A0A7X0MLL7_9SPHN</name>
<protein>
    <recommendedName>
        <fullName evidence="2">site-specific DNA-methyltransferase (adenine-specific)</fullName>
        <ecNumber evidence="2">2.1.1.72</ecNumber>
    </recommendedName>
</protein>
<dbReference type="GO" id="GO:0032259">
    <property type="term" value="P:methylation"/>
    <property type="evidence" value="ECO:0007669"/>
    <property type="project" value="UniProtKB-KW"/>
</dbReference>
<keyword evidence="3 8" id="KW-0489">Methyltransferase</keyword>
<evidence type="ECO:0000313" key="9">
    <source>
        <dbReference type="Proteomes" id="UP000522313"/>
    </source>
</evidence>
<dbReference type="PROSITE" id="PS00092">
    <property type="entry name" value="N6_MTASE"/>
    <property type="match status" value="1"/>
</dbReference>
<dbReference type="Proteomes" id="UP000522313">
    <property type="component" value="Unassembled WGS sequence"/>
</dbReference>
<dbReference type="Gene3D" id="3.40.50.150">
    <property type="entry name" value="Vaccinia Virus protein VP39"/>
    <property type="match status" value="1"/>
</dbReference>
<evidence type="ECO:0000256" key="1">
    <source>
        <dbReference type="ARBA" id="ARBA00006594"/>
    </source>
</evidence>
<evidence type="ECO:0000256" key="6">
    <source>
        <dbReference type="ARBA" id="ARBA00047942"/>
    </source>
</evidence>
<feature type="domain" description="ParB-like N-terminal" evidence="7">
    <location>
        <begin position="19"/>
        <end position="105"/>
    </location>
</feature>
<dbReference type="GO" id="GO:0005694">
    <property type="term" value="C:chromosome"/>
    <property type="evidence" value="ECO:0007669"/>
    <property type="project" value="TreeGrafter"/>
</dbReference>
<dbReference type="PANTHER" id="PTHR33375:SF1">
    <property type="entry name" value="CHROMOSOME-PARTITIONING PROTEIN PARB-RELATED"/>
    <property type="match status" value="1"/>
</dbReference>
<reference evidence="8 9" key="2">
    <citation type="submission" date="2020-08" db="EMBL/GenBank/DDBJ databases">
        <authorList>
            <person name="Partida-Martinez L."/>
            <person name="Huntemann M."/>
            <person name="Clum A."/>
            <person name="Wang J."/>
            <person name="Palaniappan K."/>
            <person name="Ritter S."/>
            <person name="Chen I.-M."/>
            <person name="Stamatis D."/>
            <person name="Reddy T."/>
            <person name="O'Malley R."/>
            <person name="Daum C."/>
            <person name="Shapiro N."/>
            <person name="Ivanova N."/>
            <person name="Kyrpides N."/>
            <person name="Woyke T."/>
        </authorList>
    </citation>
    <scope>NUCLEOTIDE SEQUENCE [LARGE SCALE GENOMIC DNA]</scope>
    <source>
        <strain evidence="8 9">AS3.13</strain>
    </source>
</reference>
<evidence type="ECO:0000256" key="5">
    <source>
        <dbReference type="ARBA" id="ARBA00022691"/>
    </source>
</evidence>
<dbReference type="Pfam" id="PF02195">
    <property type="entry name" value="ParB_N"/>
    <property type="match status" value="1"/>
</dbReference>
<evidence type="ECO:0000313" key="8">
    <source>
        <dbReference type="EMBL" id="MBB6503777.1"/>
    </source>
</evidence>
<proteinExistence type="inferred from homology"/>
<organism evidence="8 9">
    <name type="scientific">Sphingomonas endophytica</name>
    <dbReference type="NCBI Taxonomy" id="869719"/>
    <lineage>
        <taxon>Bacteria</taxon>
        <taxon>Pseudomonadati</taxon>
        <taxon>Pseudomonadota</taxon>
        <taxon>Alphaproteobacteria</taxon>
        <taxon>Sphingomonadales</taxon>
        <taxon>Sphingomonadaceae</taxon>
        <taxon>Sphingomonas</taxon>
    </lineage>
</organism>
<reference evidence="8 9" key="1">
    <citation type="submission" date="2020-08" db="EMBL/GenBank/DDBJ databases">
        <title>The Agave Microbiome: Exploring the role of microbial communities in plant adaptations to desert environments.</title>
        <authorList>
            <person name="Partida-Martinez L.P."/>
        </authorList>
    </citation>
    <scope>NUCLEOTIDE SEQUENCE [LARGE SCALE GENOMIC DNA]</scope>
    <source>
        <strain evidence="8 9">AS3.13</strain>
    </source>
</reference>
<dbReference type="SUPFAM" id="SSF110849">
    <property type="entry name" value="ParB/Sulfiredoxin"/>
    <property type="match status" value="1"/>
</dbReference>
<accession>A0A7X0MLL7</accession>
<evidence type="ECO:0000256" key="4">
    <source>
        <dbReference type="ARBA" id="ARBA00022679"/>
    </source>
</evidence>
<dbReference type="EMBL" id="JACHBT010000003">
    <property type="protein sequence ID" value="MBB6503777.1"/>
    <property type="molecule type" value="Genomic_DNA"/>
</dbReference>
<keyword evidence="5" id="KW-0949">S-adenosyl-L-methionine</keyword>
<dbReference type="PRINTS" id="PR00506">
    <property type="entry name" value="D21N6MTFRASE"/>
</dbReference>
<evidence type="ECO:0000259" key="7">
    <source>
        <dbReference type="SMART" id="SM00470"/>
    </source>
</evidence>
<dbReference type="GO" id="GO:0045881">
    <property type="term" value="P:positive regulation of sporulation resulting in formation of a cellular spore"/>
    <property type="evidence" value="ECO:0007669"/>
    <property type="project" value="TreeGrafter"/>
</dbReference>
<comment type="catalytic activity">
    <reaction evidence="6">
        <text>a 2'-deoxyadenosine in DNA + S-adenosyl-L-methionine = an N(6)-methyl-2'-deoxyadenosine in DNA + S-adenosyl-L-homocysteine + H(+)</text>
        <dbReference type="Rhea" id="RHEA:15197"/>
        <dbReference type="Rhea" id="RHEA-COMP:12418"/>
        <dbReference type="Rhea" id="RHEA-COMP:12419"/>
        <dbReference type="ChEBI" id="CHEBI:15378"/>
        <dbReference type="ChEBI" id="CHEBI:57856"/>
        <dbReference type="ChEBI" id="CHEBI:59789"/>
        <dbReference type="ChEBI" id="CHEBI:90615"/>
        <dbReference type="ChEBI" id="CHEBI:90616"/>
        <dbReference type="EC" id="2.1.1.72"/>
    </reaction>
</comment>
<dbReference type="SUPFAM" id="SSF53335">
    <property type="entry name" value="S-adenosyl-L-methionine-dependent methyltransferases"/>
    <property type="match status" value="1"/>
</dbReference>
<dbReference type="InterPro" id="IPR029063">
    <property type="entry name" value="SAM-dependent_MTases_sf"/>
</dbReference>
<dbReference type="GO" id="GO:0007059">
    <property type="term" value="P:chromosome segregation"/>
    <property type="evidence" value="ECO:0007669"/>
    <property type="project" value="TreeGrafter"/>
</dbReference>
<dbReference type="InterPro" id="IPR002052">
    <property type="entry name" value="DNA_methylase_N6_adenine_CS"/>
</dbReference>
<dbReference type="Pfam" id="PF01555">
    <property type="entry name" value="N6_N4_Mtase"/>
    <property type="match status" value="1"/>
</dbReference>